<accession>A0A919YW92</accession>
<evidence type="ECO:0000313" key="5">
    <source>
        <dbReference type="EMBL" id="GIP19649.1"/>
    </source>
</evidence>
<dbReference type="InterPro" id="IPR009835">
    <property type="entry name" value="SrtB"/>
</dbReference>
<evidence type="ECO:0000256" key="3">
    <source>
        <dbReference type="SAM" id="MobiDB-lite"/>
    </source>
</evidence>
<feature type="transmembrane region" description="Helical" evidence="4">
    <location>
        <begin position="7"/>
        <end position="28"/>
    </location>
</feature>
<keyword evidence="1" id="KW-0378">Hydrolase</keyword>
<dbReference type="Proteomes" id="UP000683139">
    <property type="component" value="Unassembled WGS sequence"/>
</dbReference>
<keyword evidence="4" id="KW-0812">Transmembrane</keyword>
<dbReference type="NCBIfam" id="TIGR03064">
    <property type="entry name" value="sortase_srtB"/>
    <property type="match status" value="1"/>
</dbReference>
<dbReference type="Pfam" id="PF04203">
    <property type="entry name" value="Sortase"/>
    <property type="match status" value="1"/>
</dbReference>
<keyword evidence="4" id="KW-1133">Transmembrane helix</keyword>
<dbReference type="AlphaFoldDB" id="A0A919YW92"/>
<dbReference type="GO" id="GO:0016787">
    <property type="term" value="F:hydrolase activity"/>
    <property type="evidence" value="ECO:0007669"/>
    <property type="project" value="UniProtKB-KW"/>
</dbReference>
<feature type="region of interest" description="Disordered" evidence="3">
    <location>
        <begin position="47"/>
        <end position="66"/>
    </location>
</feature>
<evidence type="ECO:0000256" key="4">
    <source>
        <dbReference type="SAM" id="Phobius"/>
    </source>
</evidence>
<feature type="active site" description="Acyl-thioester intermediate" evidence="2">
    <location>
        <position position="238"/>
    </location>
</feature>
<keyword evidence="4" id="KW-0472">Membrane</keyword>
<comment type="caution">
    <text evidence="5">The sequence shown here is derived from an EMBL/GenBank/DDBJ whole genome shotgun (WGS) entry which is preliminary data.</text>
</comment>
<dbReference type="InterPro" id="IPR023365">
    <property type="entry name" value="Sortase_dom-sf"/>
</dbReference>
<reference evidence="5" key="1">
    <citation type="submission" date="2021-03" db="EMBL/GenBank/DDBJ databases">
        <title>Antimicrobial resistance genes in bacteria isolated from Japanese honey, and their potential for conferring macrolide and lincosamide resistance in the American foulbrood pathogen Paenibacillus larvae.</title>
        <authorList>
            <person name="Okamoto M."/>
            <person name="Kumagai M."/>
            <person name="Kanamori H."/>
            <person name="Takamatsu D."/>
        </authorList>
    </citation>
    <scope>NUCLEOTIDE SEQUENCE</scope>
    <source>
        <strain evidence="5">J40TS1</strain>
    </source>
</reference>
<protein>
    <submittedName>
        <fullName evidence="5">SrtB family sortase</fullName>
    </submittedName>
</protein>
<gene>
    <name evidence="5" type="ORF">J40TS1_52910</name>
</gene>
<dbReference type="Gene3D" id="2.40.260.10">
    <property type="entry name" value="Sortase"/>
    <property type="match status" value="1"/>
</dbReference>
<sequence>MKNLKRLLVIIFAGIFIYSGVSIALYLYDGYTSSKINDRMQQQYAEASQVKQAEQSTTNGTEQNSSHLMQQYKERFDSLLEVNAEIVGWISIPGTSVDYPVVKHTDNDYYLNHNIEKQKSSRGAIFMDYRNENVLEETHTVIYGHHMKDGSMFGELSEYKKEDYFKEHAFITFDALEQPTKWQIFSVYVYPPDNQFFKYEFESEQEYSDYLNKIVDSSIYSADVEVTTDDQLLTLVTCTYEVSDARFIVHAKRVE</sequence>
<dbReference type="CDD" id="cd05826">
    <property type="entry name" value="Sortase_B"/>
    <property type="match status" value="1"/>
</dbReference>
<dbReference type="EMBL" id="BOSE01000018">
    <property type="protein sequence ID" value="GIP19649.1"/>
    <property type="molecule type" value="Genomic_DNA"/>
</dbReference>
<feature type="active site" description="Proton donor/acceptor" evidence="2">
    <location>
        <position position="145"/>
    </location>
</feature>
<evidence type="ECO:0000313" key="6">
    <source>
        <dbReference type="Proteomes" id="UP000683139"/>
    </source>
</evidence>
<organism evidence="5 6">
    <name type="scientific">Paenibacillus montaniterrae</name>
    <dbReference type="NCBI Taxonomy" id="429341"/>
    <lineage>
        <taxon>Bacteria</taxon>
        <taxon>Bacillati</taxon>
        <taxon>Bacillota</taxon>
        <taxon>Bacilli</taxon>
        <taxon>Bacillales</taxon>
        <taxon>Paenibacillaceae</taxon>
        <taxon>Paenibacillus</taxon>
    </lineage>
</organism>
<evidence type="ECO:0000256" key="2">
    <source>
        <dbReference type="PIRSR" id="PIRSR605754-1"/>
    </source>
</evidence>
<name>A0A919YW92_9BACL</name>
<dbReference type="SUPFAM" id="SSF63817">
    <property type="entry name" value="Sortase"/>
    <property type="match status" value="1"/>
</dbReference>
<dbReference type="RefSeq" id="WP_213520591.1">
    <property type="nucleotide sequence ID" value="NZ_BOSE01000018.1"/>
</dbReference>
<keyword evidence="6" id="KW-1185">Reference proteome</keyword>
<dbReference type="InterPro" id="IPR005754">
    <property type="entry name" value="Sortase"/>
</dbReference>
<evidence type="ECO:0000256" key="1">
    <source>
        <dbReference type="ARBA" id="ARBA00022801"/>
    </source>
</evidence>
<proteinExistence type="predicted"/>